<feature type="transmembrane region" description="Helical" evidence="1">
    <location>
        <begin position="12"/>
        <end position="31"/>
    </location>
</feature>
<proteinExistence type="predicted"/>
<sequence length="184" mass="21212">MERETKPAPELLLAQLVLSAVLVLLVGHATYESEYPVPEFRYEVHWGRPVFLEEKARGILIREFRAAYTVLLLLAISSAYFFINLLLYVTLKLMRDPLPLYKTTLVSRRLTPQFWTSKPRGEVSLQPLSFLASTEVADYPFPWTCTHETESISSMVHCLEFRSMCSQQDNRITPDSDGQRSDYC</sequence>
<evidence type="ECO:0000313" key="3">
    <source>
        <dbReference type="Proteomes" id="UP000886998"/>
    </source>
</evidence>
<gene>
    <name evidence="2" type="primary">AVEN_208902_1</name>
    <name evidence="2" type="ORF">TNIN_59071</name>
</gene>
<protein>
    <submittedName>
        <fullName evidence="2">Uncharacterized protein</fullName>
    </submittedName>
</protein>
<dbReference type="EMBL" id="BMAV01021720">
    <property type="protein sequence ID" value="GFY76024.1"/>
    <property type="molecule type" value="Genomic_DNA"/>
</dbReference>
<keyword evidence="1" id="KW-1133">Transmembrane helix</keyword>
<reference evidence="2" key="1">
    <citation type="submission" date="2020-08" db="EMBL/GenBank/DDBJ databases">
        <title>Multicomponent nature underlies the extraordinary mechanical properties of spider dragline silk.</title>
        <authorList>
            <person name="Kono N."/>
            <person name="Nakamura H."/>
            <person name="Mori M."/>
            <person name="Yoshida Y."/>
            <person name="Ohtoshi R."/>
            <person name="Malay A.D."/>
            <person name="Moran D.A.P."/>
            <person name="Tomita M."/>
            <person name="Numata K."/>
            <person name="Arakawa K."/>
        </authorList>
    </citation>
    <scope>NUCLEOTIDE SEQUENCE</scope>
</reference>
<keyword evidence="1" id="KW-0812">Transmembrane</keyword>
<evidence type="ECO:0000256" key="1">
    <source>
        <dbReference type="SAM" id="Phobius"/>
    </source>
</evidence>
<evidence type="ECO:0000313" key="2">
    <source>
        <dbReference type="EMBL" id="GFY76024.1"/>
    </source>
</evidence>
<organism evidence="2 3">
    <name type="scientific">Trichonephila inaurata madagascariensis</name>
    <dbReference type="NCBI Taxonomy" id="2747483"/>
    <lineage>
        <taxon>Eukaryota</taxon>
        <taxon>Metazoa</taxon>
        <taxon>Ecdysozoa</taxon>
        <taxon>Arthropoda</taxon>
        <taxon>Chelicerata</taxon>
        <taxon>Arachnida</taxon>
        <taxon>Araneae</taxon>
        <taxon>Araneomorphae</taxon>
        <taxon>Entelegynae</taxon>
        <taxon>Araneoidea</taxon>
        <taxon>Nephilidae</taxon>
        <taxon>Trichonephila</taxon>
        <taxon>Trichonephila inaurata</taxon>
    </lineage>
</organism>
<name>A0A8X7CK40_9ARAC</name>
<keyword evidence="3" id="KW-1185">Reference proteome</keyword>
<dbReference type="AlphaFoldDB" id="A0A8X7CK40"/>
<dbReference type="Proteomes" id="UP000886998">
    <property type="component" value="Unassembled WGS sequence"/>
</dbReference>
<accession>A0A8X7CK40</accession>
<dbReference type="OrthoDB" id="6417832at2759"/>
<keyword evidence="1" id="KW-0472">Membrane</keyword>
<feature type="transmembrane region" description="Helical" evidence="1">
    <location>
        <begin position="66"/>
        <end position="89"/>
    </location>
</feature>
<comment type="caution">
    <text evidence="2">The sequence shown here is derived from an EMBL/GenBank/DDBJ whole genome shotgun (WGS) entry which is preliminary data.</text>
</comment>